<evidence type="ECO:0000256" key="6">
    <source>
        <dbReference type="RuleBase" id="RU003945"/>
    </source>
</evidence>
<evidence type="ECO:0000256" key="3">
    <source>
        <dbReference type="ARBA" id="ARBA00022692"/>
    </source>
</evidence>
<dbReference type="HOGENOM" id="CLU_578875_0_0_1"/>
<dbReference type="Pfam" id="PF02096">
    <property type="entry name" value="60KD_IMP"/>
    <property type="match status" value="1"/>
</dbReference>
<organism evidence="9 10">
    <name type="scientific">Pseudozyma hubeiensis (strain SY62)</name>
    <name type="common">Yeast</name>
    <dbReference type="NCBI Taxonomy" id="1305764"/>
    <lineage>
        <taxon>Eukaryota</taxon>
        <taxon>Fungi</taxon>
        <taxon>Dikarya</taxon>
        <taxon>Basidiomycota</taxon>
        <taxon>Ustilaginomycotina</taxon>
        <taxon>Ustilaginomycetes</taxon>
        <taxon>Ustilaginales</taxon>
        <taxon>Ustilaginaceae</taxon>
        <taxon>Pseudozyma</taxon>
    </lineage>
</organism>
<evidence type="ECO:0000313" key="9">
    <source>
        <dbReference type="EMBL" id="GAC99034.1"/>
    </source>
</evidence>
<proteinExistence type="inferred from homology"/>
<gene>
    <name evidence="9" type="ORF">PHSY_006631</name>
</gene>
<dbReference type="eggNOG" id="KOG1239">
    <property type="taxonomic scope" value="Eukaryota"/>
</dbReference>
<name>R9PCF0_PSEHS</name>
<dbReference type="RefSeq" id="XP_012192621.1">
    <property type="nucleotide sequence ID" value="XM_012337231.1"/>
</dbReference>
<dbReference type="PANTHER" id="PTHR12428:SF65">
    <property type="entry name" value="CYTOCHROME C OXIDASE ASSEMBLY PROTEIN COX18, MITOCHONDRIAL"/>
    <property type="match status" value="1"/>
</dbReference>
<accession>R9PCF0</accession>
<dbReference type="OrthoDB" id="2436667at2759"/>
<protein>
    <submittedName>
        <fullName evidence="9">Cytochrome c oxidase biogenesis-related protein</fullName>
    </submittedName>
</protein>
<feature type="domain" description="Membrane insertase YidC/Oxa/ALB C-terminal" evidence="8">
    <location>
        <begin position="198"/>
        <end position="475"/>
    </location>
</feature>
<keyword evidence="10" id="KW-1185">Reference proteome</keyword>
<reference evidence="10" key="1">
    <citation type="journal article" date="2013" name="Genome Announc.">
        <title>Draft genome sequence of the basidiomycetous yeast-like fungus Pseudozyma hubeiensis SY62, which produces an abundant amount of the biosurfactant mannosylerythritol lipids.</title>
        <authorList>
            <person name="Konishi M."/>
            <person name="Hatada Y."/>
            <person name="Horiuchi J."/>
        </authorList>
    </citation>
    <scope>NUCLEOTIDE SEQUENCE [LARGE SCALE GENOMIC DNA]</scope>
    <source>
        <strain evidence="10">SY62</strain>
    </source>
</reference>
<dbReference type="STRING" id="1305764.R9PCF0"/>
<evidence type="ECO:0000256" key="4">
    <source>
        <dbReference type="ARBA" id="ARBA00022989"/>
    </source>
</evidence>
<dbReference type="Proteomes" id="UP000014071">
    <property type="component" value="Unassembled WGS sequence"/>
</dbReference>
<dbReference type="GeneID" id="24111900"/>
<feature type="transmembrane region" description="Helical" evidence="7">
    <location>
        <begin position="442"/>
        <end position="463"/>
    </location>
</feature>
<evidence type="ECO:0000256" key="5">
    <source>
        <dbReference type="ARBA" id="ARBA00023136"/>
    </source>
</evidence>
<dbReference type="InterPro" id="IPR028055">
    <property type="entry name" value="YidC/Oxa/ALB_C"/>
</dbReference>
<dbReference type="GO" id="GO:0032979">
    <property type="term" value="P:protein insertion into mitochondrial inner membrane from matrix"/>
    <property type="evidence" value="ECO:0007669"/>
    <property type="project" value="TreeGrafter"/>
</dbReference>
<evidence type="ECO:0000256" key="7">
    <source>
        <dbReference type="SAM" id="Phobius"/>
    </source>
</evidence>
<keyword evidence="5 7" id="KW-0472">Membrane</keyword>
<evidence type="ECO:0000256" key="2">
    <source>
        <dbReference type="ARBA" id="ARBA00009877"/>
    </source>
</evidence>
<comment type="subcellular location">
    <subcellularLocation>
        <location evidence="1 6">Membrane</location>
        <topology evidence="1 6">Multi-pass membrane protein</topology>
    </subcellularLocation>
</comment>
<keyword evidence="4 7" id="KW-1133">Transmembrane helix</keyword>
<sequence>MTMRTMPLNAIRVKRQRELQVEKSILDRQRRKAKASPIRLEEKWSRRDRTHFSTLPPSIILSPQGHTLHRPIDRTNADMASRGVFRVAAAGVRTRAALLPTASSFWPGNALPHRLAPRSHRGFASTSTAFSAAPSAPSITNSEITSSSTSTTDAASAASQAVADSDVVAGGFEFLQPWVPTINNLADTMHLSGPYAHALSIFILAFAVRTAITLPMTLYQRGKTRQLTEKVLPEWEIMKERIPLAVRARSRRAGLSYEAFEAEAQKELKAELAKLLRKHNASPLPAFLGPAVVTIPVFLLMTALLRQCALDTTSPLSTEVLPWWSPSPELAQQFKASTAILADRGFDEAAIAKLKGTMGGPTLVDRDSTMIGPLSFGMLTLANTELNSWSRRSIAKIRSVTSGGDAAARTADKLLADKPEQARQEVDDEPPRARIITNALRVMAIAFIPIACQAPGVLVIYWLSSGIYTLIQNSVLAVMDRRSEVVKAARKQQLLQQQR</sequence>
<dbReference type="GO" id="GO:0033617">
    <property type="term" value="P:mitochondrial respiratory chain complex IV assembly"/>
    <property type="evidence" value="ECO:0007669"/>
    <property type="project" value="TreeGrafter"/>
</dbReference>
<evidence type="ECO:0000256" key="1">
    <source>
        <dbReference type="ARBA" id="ARBA00004141"/>
    </source>
</evidence>
<dbReference type="GO" id="GO:0005743">
    <property type="term" value="C:mitochondrial inner membrane"/>
    <property type="evidence" value="ECO:0007669"/>
    <property type="project" value="TreeGrafter"/>
</dbReference>
<evidence type="ECO:0000259" key="8">
    <source>
        <dbReference type="Pfam" id="PF02096"/>
    </source>
</evidence>
<feature type="transmembrane region" description="Helical" evidence="7">
    <location>
        <begin position="284"/>
        <end position="305"/>
    </location>
</feature>
<dbReference type="AlphaFoldDB" id="R9PCF0"/>
<dbReference type="EMBL" id="DF238822">
    <property type="protein sequence ID" value="GAC99034.1"/>
    <property type="molecule type" value="Genomic_DNA"/>
</dbReference>
<dbReference type="GO" id="GO:0032977">
    <property type="term" value="F:membrane insertase activity"/>
    <property type="evidence" value="ECO:0007669"/>
    <property type="project" value="InterPro"/>
</dbReference>
<feature type="transmembrane region" description="Helical" evidence="7">
    <location>
        <begin position="195"/>
        <end position="219"/>
    </location>
</feature>
<dbReference type="PANTHER" id="PTHR12428">
    <property type="entry name" value="OXA1"/>
    <property type="match status" value="1"/>
</dbReference>
<dbReference type="InterPro" id="IPR001708">
    <property type="entry name" value="YidC/ALB3/OXA1/COX18"/>
</dbReference>
<keyword evidence="3 6" id="KW-0812">Transmembrane</keyword>
<evidence type="ECO:0000313" key="10">
    <source>
        <dbReference type="Proteomes" id="UP000014071"/>
    </source>
</evidence>
<comment type="similarity">
    <text evidence="2 6">Belongs to the OXA1/ALB3/YidC family.</text>
</comment>